<proteinExistence type="inferred from homology"/>
<name>A0A6U9Q6R8_9CHLO</name>
<evidence type="ECO:0000256" key="2">
    <source>
        <dbReference type="ARBA" id="ARBA00023054"/>
    </source>
</evidence>
<evidence type="ECO:0000313" key="6">
    <source>
        <dbReference type="EMBL" id="CAE0608231.1"/>
    </source>
</evidence>
<evidence type="ECO:0000313" key="7">
    <source>
        <dbReference type="EMBL" id="CAE0608233.1"/>
    </source>
</evidence>
<dbReference type="EMBL" id="HBIS01002303">
    <property type="protein sequence ID" value="CAE0608233.1"/>
    <property type="molecule type" value="Transcribed_RNA"/>
</dbReference>
<dbReference type="InterPro" id="IPR010422">
    <property type="entry name" value="Ccdc124/Oxs1"/>
</dbReference>
<dbReference type="AlphaFoldDB" id="A0A6U9Q6R8"/>
<dbReference type="InterPro" id="IPR054414">
    <property type="entry name" value="Ccdc124/Oxs1_C"/>
</dbReference>
<evidence type="ECO:0000256" key="3">
    <source>
        <dbReference type="SAM" id="MobiDB-lite"/>
    </source>
</evidence>
<dbReference type="EMBL" id="HBIS01002301">
    <property type="protein sequence ID" value="CAE0608231.1"/>
    <property type="molecule type" value="Transcribed_RNA"/>
</dbReference>
<evidence type="ECO:0000313" key="8">
    <source>
        <dbReference type="EMBL" id="CAE0608236.1"/>
    </source>
</evidence>
<dbReference type="PANTHER" id="PTHR21680:SF0">
    <property type="entry name" value="COILED-COIL DOMAIN-CONTAINING PROTEIN 124"/>
    <property type="match status" value="1"/>
</dbReference>
<dbReference type="GO" id="GO:0003713">
    <property type="term" value="F:transcription coactivator activity"/>
    <property type="evidence" value="ECO:0007669"/>
    <property type="project" value="TreeGrafter"/>
</dbReference>
<comment type="similarity">
    <text evidence="1">Belongs to the CCDC124 family.</text>
</comment>
<dbReference type="Pfam" id="PF06244">
    <property type="entry name" value="Ccdc124"/>
    <property type="match status" value="1"/>
</dbReference>
<gene>
    <name evidence="5" type="ORF">PSAL00342_LOCUS2047</name>
    <name evidence="6" type="ORF">PSAL00342_LOCUS2048</name>
    <name evidence="7" type="ORF">PSAL00342_LOCUS2050</name>
    <name evidence="8" type="ORF">PSAL00342_LOCUS2053</name>
</gene>
<accession>A0A6U9Q6R8</accession>
<sequence length="223" mass="25614">MGRKTPPVNEKAVEAKEKKALDKFVKEQRAKKQEEDAMWREAGEGKKTKAQAKREQLEAERQEAKMKKQEAKKAAREEEDALVNKQKGKPAKVTLADINRGKQDEIHQRKQLVEQKKRESRRVVTEDEYAGVVEQPNANREVDTFSARGLDQAVDAVSKLTVGDGSSTPDRNAEKRMKALYFAYQERELPKIRAEKPGLKLSQYKERIWQAWQKSPENPMKGL</sequence>
<dbReference type="GO" id="GO:0006366">
    <property type="term" value="P:transcription by RNA polymerase II"/>
    <property type="evidence" value="ECO:0007669"/>
    <property type="project" value="TreeGrafter"/>
</dbReference>
<feature type="region of interest" description="Disordered" evidence="3">
    <location>
        <begin position="26"/>
        <end position="128"/>
    </location>
</feature>
<organism evidence="5">
    <name type="scientific">Picocystis salinarum</name>
    <dbReference type="NCBI Taxonomy" id="88271"/>
    <lineage>
        <taxon>Eukaryota</taxon>
        <taxon>Viridiplantae</taxon>
        <taxon>Chlorophyta</taxon>
        <taxon>Picocystophyceae</taxon>
        <taxon>Picocystales</taxon>
        <taxon>Picocystaceae</taxon>
        <taxon>Picocystis</taxon>
    </lineage>
</organism>
<feature type="compositionally biased region" description="Basic and acidic residues" evidence="3">
    <location>
        <begin position="26"/>
        <end position="76"/>
    </location>
</feature>
<evidence type="ECO:0000313" key="5">
    <source>
        <dbReference type="EMBL" id="CAE0608230.1"/>
    </source>
</evidence>
<dbReference type="PANTHER" id="PTHR21680">
    <property type="entry name" value="COILED-COIL DOMAIN-CONTAINING PROTEIN 124"/>
    <property type="match status" value="1"/>
</dbReference>
<dbReference type="EMBL" id="HBIS01002300">
    <property type="protein sequence ID" value="CAE0608230.1"/>
    <property type="molecule type" value="Transcribed_RNA"/>
</dbReference>
<keyword evidence="2" id="KW-0175">Coiled coil</keyword>
<dbReference type="EMBL" id="HBIS01002306">
    <property type="protein sequence ID" value="CAE0608236.1"/>
    <property type="molecule type" value="Transcribed_RNA"/>
</dbReference>
<protein>
    <recommendedName>
        <fullName evidence="4">Coiled-coil domain-containing protein</fullName>
    </recommendedName>
</protein>
<evidence type="ECO:0000259" key="4">
    <source>
        <dbReference type="Pfam" id="PF06244"/>
    </source>
</evidence>
<evidence type="ECO:0000256" key="1">
    <source>
        <dbReference type="ARBA" id="ARBA00008296"/>
    </source>
</evidence>
<feature type="compositionally biased region" description="Basic and acidic residues" evidence="3">
    <location>
        <begin position="99"/>
        <end position="125"/>
    </location>
</feature>
<dbReference type="GO" id="GO:0005634">
    <property type="term" value="C:nucleus"/>
    <property type="evidence" value="ECO:0007669"/>
    <property type="project" value="TreeGrafter"/>
</dbReference>
<feature type="domain" description="Coiled-coil" evidence="4">
    <location>
        <begin position="138"/>
        <end position="220"/>
    </location>
</feature>
<reference evidence="5" key="1">
    <citation type="submission" date="2021-01" db="EMBL/GenBank/DDBJ databases">
        <authorList>
            <person name="Corre E."/>
            <person name="Pelletier E."/>
            <person name="Niang G."/>
            <person name="Scheremetjew M."/>
            <person name="Finn R."/>
            <person name="Kale V."/>
            <person name="Holt S."/>
            <person name="Cochrane G."/>
            <person name="Meng A."/>
            <person name="Brown T."/>
            <person name="Cohen L."/>
        </authorList>
    </citation>
    <scope>NUCLEOTIDE SEQUENCE</scope>
    <source>
        <strain evidence="5">CCMP1897</strain>
    </source>
</reference>